<evidence type="ECO:0000313" key="1">
    <source>
        <dbReference type="EMBL" id="MBP3954820.1"/>
    </source>
</evidence>
<sequence>MSNFAWTALAPLRLGANARNPKGGGPETVARYGVLRAGTGGMMLRFCDGRPVSATTEAFLGWVCEALARGEAGIRPGVGQHRVARERARAAVDRGP</sequence>
<keyword evidence="2" id="KW-1185">Reference proteome</keyword>
<accession>A0ABS5BM82</accession>
<name>A0ABS5BM82_9BACT</name>
<evidence type="ECO:0000313" key="2">
    <source>
        <dbReference type="Proteomes" id="UP000676565"/>
    </source>
</evidence>
<organism evidence="1 2">
    <name type="scientific">Gemmata palustris</name>
    <dbReference type="NCBI Taxonomy" id="2822762"/>
    <lineage>
        <taxon>Bacteria</taxon>
        <taxon>Pseudomonadati</taxon>
        <taxon>Planctomycetota</taxon>
        <taxon>Planctomycetia</taxon>
        <taxon>Gemmatales</taxon>
        <taxon>Gemmataceae</taxon>
        <taxon>Gemmata</taxon>
    </lineage>
</organism>
<reference evidence="1 2" key="1">
    <citation type="submission" date="2021-04" db="EMBL/GenBank/DDBJ databases">
        <authorList>
            <person name="Ivanova A."/>
        </authorList>
    </citation>
    <scope>NUCLEOTIDE SEQUENCE [LARGE SCALE GENOMIC DNA]</scope>
    <source>
        <strain evidence="1 2">G18</strain>
    </source>
</reference>
<dbReference type="EMBL" id="JAGKQQ010000001">
    <property type="protein sequence ID" value="MBP3954820.1"/>
    <property type="molecule type" value="Genomic_DNA"/>
</dbReference>
<comment type="caution">
    <text evidence="1">The sequence shown here is derived from an EMBL/GenBank/DDBJ whole genome shotgun (WGS) entry which is preliminary data.</text>
</comment>
<gene>
    <name evidence="1" type="ORF">J8F10_05930</name>
</gene>
<protein>
    <submittedName>
        <fullName evidence="1">Uncharacterized protein</fullName>
    </submittedName>
</protein>
<dbReference type="Proteomes" id="UP000676565">
    <property type="component" value="Unassembled WGS sequence"/>
</dbReference>
<proteinExistence type="predicted"/>
<dbReference type="RefSeq" id="WP_210662336.1">
    <property type="nucleotide sequence ID" value="NZ_JAGKQQ010000001.1"/>
</dbReference>